<reference evidence="5 6" key="1">
    <citation type="submission" date="2020-08" db="EMBL/GenBank/DDBJ databases">
        <title>Genomic Encyclopedia of Type Strains, Phase IV (KMG-IV): sequencing the most valuable type-strain genomes for metagenomic binning, comparative biology and taxonomic classification.</title>
        <authorList>
            <person name="Goeker M."/>
        </authorList>
    </citation>
    <scope>NUCLEOTIDE SEQUENCE [LARGE SCALE GENOMIC DNA]</scope>
    <source>
        <strain evidence="5 6">DSM 29007</strain>
    </source>
</reference>
<feature type="repeat" description="TPR" evidence="3">
    <location>
        <begin position="255"/>
        <end position="288"/>
    </location>
</feature>
<organism evidence="5 6">
    <name type="scientific">Longimicrobium terrae</name>
    <dbReference type="NCBI Taxonomy" id="1639882"/>
    <lineage>
        <taxon>Bacteria</taxon>
        <taxon>Pseudomonadati</taxon>
        <taxon>Gemmatimonadota</taxon>
        <taxon>Longimicrobiia</taxon>
        <taxon>Longimicrobiales</taxon>
        <taxon>Longimicrobiaceae</taxon>
        <taxon>Longimicrobium</taxon>
    </lineage>
</organism>
<evidence type="ECO:0000256" key="2">
    <source>
        <dbReference type="ARBA" id="ARBA00022803"/>
    </source>
</evidence>
<feature type="chain" id="PRO_5032860201" evidence="4">
    <location>
        <begin position="21"/>
        <end position="378"/>
    </location>
</feature>
<dbReference type="InterPro" id="IPR011990">
    <property type="entry name" value="TPR-like_helical_dom_sf"/>
</dbReference>
<keyword evidence="6" id="KW-1185">Reference proteome</keyword>
<dbReference type="EMBL" id="JACHIA010000006">
    <property type="protein sequence ID" value="MBB6070959.1"/>
    <property type="molecule type" value="Genomic_DNA"/>
</dbReference>
<dbReference type="InterPro" id="IPR019734">
    <property type="entry name" value="TPR_rpt"/>
</dbReference>
<keyword evidence="4" id="KW-0732">Signal</keyword>
<dbReference type="PANTHER" id="PTHR45586">
    <property type="entry name" value="TPR REPEAT-CONTAINING PROTEIN PA4667"/>
    <property type="match status" value="1"/>
</dbReference>
<evidence type="ECO:0000256" key="3">
    <source>
        <dbReference type="PROSITE-ProRule" id="PRU00339"/>
    </source>
</evidence>
<evidence type="ECO:0000313" key="5">
    <source>
        <dbReference type="EMBL" id="MBB6070959.1"/>
    </source>
</evidence>
<dbReference type="InterPro" id="IPR051012">
    <property type="entry name" value="CellSynth/LPSAsmb/PSIAsmb"/>
</dbReference>
<evidence type="ECO:0000256" key="1">
    <source>
        <dbReference type="ARBA" id="ARBA00022737"/>
    </source>
</evidence>
<dbReference type="PANTHER" id="PTHR45586:SF1">
    <property type="entry name" value="LIPOPOLYSACCHARIDE ASSEMBLY PROTEIN B"/>
    <property type="match status" value="1"/>
</dbReference>
<dbReference type="Gene3D" id="1.25.40.10">
    <property type="entry name" value="Tetratricopeptide repeat domain"/>
    <property type="match status" value="1"/>
</dbReference>
<name>A0A841GZ50_9BACT</name>
<sequence>MKHRIFAAIGLALSFAAPLAAQEAFRPDLPRNADVNDWQAYYDYGVQAMRLAPERSADAFYWAARLDPSRAEPLFGQWAAFYARSPQTFEEKMQGIPEVWNRPDVIAADSLAIRAEFRNPFVHRGLEVLVWDKVPGFWNATRENIAWAAYNENNLVVALRHFNRLVAGAGPRDVRRLRYWRALTYVSAGQFDSALVDMNFLLASARSDEQRYLMRGADSKELLEYSIGMLELARGNVDAAKEAMLRAMVENAGFYAAHAELGRIAMAQGNAEEAVSEYSQAVELNGTDGLIRHQYAQALSAAGRHDDAVLEYRRAQQLEPYYADIDLHLAVALERAGKTPEALVSYRRFVQRAPRRSAEQITRVQARIRTVEAAAGGQ</sequence>
<dbReference type="Proteomes" id="UP000582837">
    <property type="component" value="Unassembled WGS sequence"/>
</dbReference>
<dbReference type="PROSITE" id="PS50005">
    <property type="entry name" value="TPR"/>
    <property type="match status" value="1"/>
</dbReference>
<dbReference type="AlphaFoldDB" id="A0A841GZ50"/>
<dbReference type="SUPFAM" id="SSF48452">
    <property type="entry name" value="TPR-like"/>
    <property type="match status" value="2"/>
</dbReference>
<keyword evidence="1" id="KW-0677">Repeat</keyword>
<accession>A0A841GZ50</accession>
<dbReference type="SMART" id="SM00028">
    <property type="entry name" value="TPR"/>
    <property type="match status" value="3"/>
</dbReference>
<feature type="signal peptide" evidence="4">
    <location>
        <begin position="1"/>
        <end position="20"/>
    </location>
</feature>
<evidence type="ECO:0000256" key="4">
    <source>
        <dbReference type="SAM" id="SignalP"/>
    </source>
</evidence>
<dbReference type="Pfam" id="PF13432">
    <property type="entry name" value="TPR_16"/>
    <property type="match status" value="2"/>
</dbReference>
<comment type="caution">
    <text evidence="5">The sequence shown here is derived from an EMBL/GenBank/DDBJ whole genome shotgun (WGS) entry which is preliminary data.</text>
</comment>
<dbReference type="RefSeq" id="WP_170033403.1">
    <property type="nucleotide sequence ID" value="NZ_JABDTL010000001.1"/>
</dbReference>
<evidence type="ECO:0000313" key="6">
    <source>
        <dbReference type="Proteomes" id="UP000582837"/>
    </source>
</evidence>
<keyword evidence="2 3" id="KW-0802">TPR repeat</keyword>
<protein>
    <submittedName>
        <fullName evidence="5">Tetratricopeptide (TPR) repeat protein</fullName>
    </submittedName>
</protein>
<gene>
    <name evidence="5" type="ORF">HNQ61_002581</name>
</gene>
<proteinExistence type="predicted"/>